<accession>A0AAD7R1H4</accession>
<dbReference type="EMBL" id="JAINUG010001427">
    <property type="protein sequence ID" value="KAJ8355304.1"/>
    <property type="molecule type" value="Genomic_DNA"/>
</dbReference>
<keyword evidence="3" id="KW-1185">Reference proteome</keyword>
<organism evidence="2 3">
    <name type="scientific">Aldrovandia affinis</name>
    <dbReference type="NCBI Taxonomy" id="143900"/>
    <lineage>
        <taxon>Eukaryota</taxon>
        <taxon>Metazoa</taxon>
        <taxon>Chordata</taxon>
        <taxon>Craniata</taxon>
        <taxon>Vertebrata</taxon>
        <taxon>Euteleostomi</taxon>
        <taxon>Actinopterygii</taxon>
        <taxon>Neopterygii</taxon>
        <taxon>Teleostei</taxon>
        <taxon>Notacanthiformes</taxon>
        <taxon>Halosauridae</taxon>
        <taxon>Aldrovandia</taxon>
    </lineage>
</organism>
<protein>
    <recommendedName>
        <fullName evidence="1">Pyrin domain-containing protein</fullName>
    </recommendedName>
</protein>
<reference evidence="2" key="1">
    <citation type="journal article" date="2023" name="Science">
        <title>Genome structures resolve the early diversification of teleost fishes.</title>
        <authorList>
            <person name="Parey E."/>
            <person name="Louis A."/>
            <person name="Montfort J."/>
            <person name="Bouchez O."/>
            <person name="Roques C."/>
            <person name="Iampietro C."/>
            <person name="Lluch J."/>
            <person name="Castinel A."/>
            <person name="Donnadieu C."/>
            <person name="Desvignes T."/>
            <person name="Floi Bucao C."/>
            <person name="Jouanno E."/>
            <person name="Wen M."/>
            <person name="Mejri S."/>
            <person name="Dirks R."/>
            <person name="Jansen H."/>
            <person name="Henkel C."/>
            <person name="Chen W.J."/>
            <person name="Zahm M."/>
            <person name="Cabau C."/>
            <person name="Klopp C."/>
            <person name="Thompson A.W."/>
            <person name="Robinson-Rechavi M."/>
            <person name="Braasch I."/>
            <person name="Lecointre G."/>
            <person name="Bobe J."/>
            <person name="Postlethwait J.H."/>
            <person name="Berthelot C."/>
            <person name="Roest Crollius H."/>
            <person name="Guiguen Y."/>
        </authorList>
    </citation>
    <scope>NUCLEOTIDE SEQUENCE</scope>
    <source>
        <strain evidence="2">NC1722</strain>
    </source>
</reference>
<dbReference type="Proteomes" id="UP001221898">
    <property type="component" value="Unassembled WGS sequence"/>
</dbReference>
<dbReference type="SUPFAM" id="SSF47986">
    <property type="entry name" value="DEATH domain"/>
    <property type="match status" value="1"/>
</dbReference>
<evidence type="ECO:0000313" key="3">
    <source>
        <dbReference type="Proteomes" id="UP001221898"/>
    </source>
</evidence>
<feature type="domain" description="Pyrin" evidence="1">
    <location>
        <begin position="1"/>
        <end position="87"/>
    </location>
</feature>
<dbReference type="InterPro" id="IPR004020">
    <property type="entry name" value="DAPIN"/>
</dbReference>
<comment type="caution">
    <text evidence="2">The sequence shown here is derived from an EMBL/GenBank/DDBJ whole genome shotgun (WGS) entry which is preliminary data.</text>
</comment>
<evidence type="ECO:0000313" key="2">
    <source>
        <dbReference type="EMBL" id="KAJ8355304.1"/>
    </source>
</evidence>
<dbReference type="InterPro" id="IPR011029">
    <property type="entry name" value="DEATH-like_dom_sf"/>
</dbReference>
<dbReference type="AlphaFoldDB" id="A0AAD7R1H4"/>
<name>A0AAD7R1H4_9TELE</name>
<dbReference type="Gene3D" id="1.10.533.10">
    <property type="entry name" value="Death Domain, Fas"/>
    <property type="match status" value="1"/>
</dbReference>
<proteinExistence type="predicted"/>
<dbReference type="PROSITE" id="PS50824">
    <property type="entry name" value="DAPIN"/>
    <property type="match status" value="1"/>
</dbReference>
<evidence type="ECO:0000259" key="1">
    <source>
        <dbReference type="PROSITE" id="PS50824"/>
    </source>
</evidence>
<sequence>MENIVYDLILRGLESLPADEFEKFKHKLSAQGEINFGLIEDDESKMAIAQRIIDKFIEKHDIEQATIVFSAIDLNNQAEELEEAYARQHFVDE</sequence>
<gene>
    <name evidence="2" type="ORF">AAFF_G00071750</name>
</gene>
<dbReference type="SMART" id="SM01289">
    <property type="entry name" value="PYRIN"/>
    <property type="match status" value="1"/>
</dbReference>
<dbReference type="Pfam" id="PF02758">
    <property type="entry name" value="PYRIN"/>
    <property type="match status" value="1"/>
</dbReference>